<dbReference type="Proteomes" id="UP000057134">
    <property type="component" value="Chromosome"/>
</dbReference>
<keyword evidence="2" id="KW-1185">Reference proteome</keyword>
<proteinExistence type="predicted"/>
<accession>A0A0N9XHE5</accession>
<organism evidence="1 2">
    <name type="scientific">Mycolicibacterium fortuitum</name>
    <name type="common">Mycobacterium fortuitum</name>
    <dbReference type="NCBI Taxonomy" id="1766"/>
    <lineage>
        <taxon>Bacteria</taxon>
        <taxon>Bacillati</taxon>
        <taxon>Actinomycetota</taxon>
        <taxon>Actinomycetes</taxon>
        <taxon>Mycobacteriales</taxon>
        <taxon>Mycobacteriaceae</taxon>
        <taxon>Mycolicibacterium</taxon>
    </lineage>
</organism>
<evidence type="ECO:0000313" key="1">
    <source>
        <dbReference type="EMBL" id="ALI27373.1"/>
    </source>
</evidence>
<name>A0A0N9XHE5_MYCFO</name>
<protein>
    <submittedName>
        <fullName evidence="1">Uncharacterized protein</fullName>
    </submittedName>
</protein>
<dbReference type="EMBL" id="CP011269">
    <property type="protein sequence ID" value="ALI27373.1"/>
    <property type="molecule type" value="Genomic_DNA"/>
</dbReference>
<reference evidence="1 2" key="1">
    <citation type="journal article" date="2015" name="MBio">
        <title>Enzymatic Degradation of Phenazines Can Generate Energy and Protect Sensitive Organisms from Toxicity.</title>
        <authorList>
            <person name="Costa K.C."/>
            <person name="Bergkessel M."/>
            <person name="Saunders S."/>
            <person name="Korlach J."/>
            <person name="Newman D.K."/>
        </authorList>
    </citation>
    <scope>NUCLEOTIDE SEQUENCE [LARGE SCALE GENOMIC DNA]</scope>
    <source>
        <strain evidence="1 2">CT6</strain>
    </source>
</reference>
<dbReference type="PATRIC" id="fig|1766.6.peg.3530"/>
<dbReference type="AlphaFoldDB" id="A0A0N9XHE5"/>
<dbReference type="RefSeq" id="WP_064848325.1">
    <property type="nucleotide sequence ID" value="NZ_CP011269.1"/>
</dbReference>
<evidence type="ECO:0000313" key="2">
    <source>
        <dbReference type="Proteomes" id="UP000057134"/>
    </source>
</evidence>
<sequence length="95" mass="11284">MTLSSHGISQRGWSVESRLDWSYANADWNRRYTTRFWRIDRLPPVPMIPFDCRQFDVDPYVLYSYVRTYVDNPELRAELGTEAALARARNLQPTR</sequence>
<gene>
    <name evidence="1" type="ORF">XA26_35510</name>
</gene>
<dbReference type="KEGG" id="mft:XA26_35510"/>